<dbReference type="InterPro" id="IPR005821">
    <property type="entry name" value="Ion_trans_dom"/>
</dbReference>
<feature type="transmembrane region" description="Helical" evidence="15">
    <location>
        <begin position="749"/>
        <end position="768"/>
    </location>
</feature>
<evidence type="ECO:0000256" key="15">
    <source>
        <dbReference type="SAM" id="Phobius"/>
    </source>
</evidence>
<feature type="repeat" description="ANK" evidence="13">
    <location>
        <begin position="332"/>
        <end position="364"/>
    </location>
</feature>
<feature type="compositionally biased region" description="Polar residues" evidence="14">
    <location>
        <begin position="130"/>
        <end position="143"/>
    </location>
</feature>
<dbReference type="PROSITE" id="PS50088">
    <property type="entry name" value="ANK_REPEAT"/>
    <property type="match status" value="4"/>
</dbReference>
<evidence type="ECO:0000256" key="2">
    <source>
        <dbReference type="ARBA" id="ARBA00022448"/>
    </source>
</evidence>
<keyword evidence="6 15" id="KW-0812">Transmembrane</keyword>
<dbReference type="Proteomes" id="UP000594262">
    <property type="component" value="Unplaced"/>
</dbReference>
<dbReference type="PANTHER" id="PTHR10582">
    <property type="entry name" value="TRANSIENT RECEPTOR POTENTIAL ION CHANNEL PROTEIN"/>
    <property type="match status" value="1"/>
</dbReference>
<reference evidence="17" key="1">
    <citation type="submission" date="2021-01" db="UniProtKB">
        <authorList>
            <consortium name="EnsemblMetazoa"/>
        </authorList>
    </citation>
    <scope>IDENTIFICATION</scope>
</reference>
<feature type="compositionally biased region" description="Basic and acidic residues" evidence="14">
    <location>
        <begin position="27"/>
        <end position="38"/>
    </location>
</feature>
<evidence type="ECO:0000256" key="6">
    <source>
        <dbReference type="ARBA" id="ARBA00022692"/>
    </source>
</evidence>
<name>A0A7M5WLB1_9CNID</name>
<dbReference type="Pfam" id="PF00520">
    <property type="entry name" value="Ion_trans"/>
    <property type="match status" value="1"/>
</dbReference>
<feature type="compositionally biased region" description="Basic residues" evidence="14">
    <location>
        <begin position="69"/>
        <end position="78"/>
    </location>
</feature>
<feature type="repeat" description="ANK" evidence="13">
    <location>
        <begin position="299"/>
        <end position="331"/>
    </location>
</feature>
<comment type="subcellular location">
    <subcellularLocation>
        <location evidence="1">Cell membrane</location>
        <topology evidence="1">Multi-pass membrane protein</topology>
    </subcellularLocation>
</comment>
<evidence type="ECO:0000256" key="1">
    <source>
        <dbReference type="ARBA" id="ARBA00004651"/>
    </source>
</evidence>
<dbReference type="PANTHER" id="PTHR10582:SF33">
    <property type="entry name" value="TRANSIENT RECEPTOR POTENTIAL CHANNEL PYREXIA"/>
    <property type="match status" value="1"/>
</dbReference>
<keyword evidence="11 15" id="KW-0472">Membrane</keyword>
<dbReference type="Pfam" id="PF12796">
    <property type="entry name" value="Ank_2"/>
    <property type="match status" value="2"/>
</dbReference>
<feature type="transmembrane region" description="Helical" evidence="15">
    <location>
        <begin position="525"/>
        <end position="544"/>
    </location>
</feature>
<feature type="transmembrane region" description="Helical" evidence="15">
    <location>
        <begin position="720"/>
        <end position="737"/>
    </location>
</feature>
<evidence type="ECO:0000256" key="4">
    <source>
        <dbReference type="ARBA" id="ARBA00022568"/>
    </source>
</evidence>
<sequence length="927" mass="106145">MFFSMDAAVNQPERVPLSKSFNPSTRLGDEIKAEEETKKKKKDYTPIIHSPFASKKAPVLHSPIIKKEKEKKKKKRPKKVEIKEPPKIEKPPEPKPPAEPGVPTHLDGTPLRSSEVALLKGLICKWKNYSNQRKGGEGSSQFRQGPAPLDELSGKSKRKFTIRCSHGTLDSDIESDEDEIDGVRKNQNASCKSLILYFAKLAISSNEGEGIDLGFVESLIKSGADVNATDRAGQTVLHEVSKAWHTDVAKFLLDKKAEINKGDRFGRTPLHLSAAVGYVEMVEFLIANGANINQKTKGEKQTPIHYAARNNAVATLKVLLRLGASITDRDYKARTPLFVAAENGRQEAARMLLEAGAPAAVYDDEGTSCLTLMIEKMPMIALEALDQFYSEDRALRKKFYYLNYLEKKLTTEDEEEMELKHMRRTERVKRRKQLDEQRKIAKKNEKEKIPKDLAKSPLESIVQFTELELIMHPAVTTLIEKKWQLFGKRSSQKAVLANFIYALVWSICGTCLPNQHSFYFPIVEWWYIMVLEAVGVFMTIYFMANQIIEGRRTITRDKAYKNWHIEHTERDLDYCHPRWPEEKRYLDGELERLRRKKSGSYFADGWVVIDWMIHLAVWIIVFTRVAAVVTNDPEVKKYHIRVFAFSLVIIWLRILSSCRAFKSLGPFITLLGHVVDDTIKFGFLFFEFFIPYTCAFWMLFGGKANAEKVGDDTWLKVNDIIFSIYQMTLIESINWNLMYKMDRFMGQLLVGSYITLSSIVCLNLYIALMADTFARVYQNAKANAMLQQSAQILKAQRSLTKQQRIDMLQVIHEDCSPLEIYAGEEGGKQKTNPGNRVYDRVNRHTDLKIEEIKEQLKGMQKEIVANSGKGNTRSRASSSLSLASPWQDKMDREMNNLKKVVESLEKGQKDILQFIKDNYQSEDEYEA</sequence>
<keyword evidence="12" id="KW-0407">Ion channel</keyword>
<dbReference type="PROSITE" id="PS50297">
    <property type="entry name" value="ANK_REP_REGION"/>
    <property type="match status" value="4"/>
</dbReference>
<feature type="compositionally biased region" description="Basic and acidic residues" evidence="14">
    <location>
        <begin position="79"/>
        <end position="93"/>
    </location>
</feature>
<proteinExistence type="predicted"/>
<evidence type="ECO:0000313" key="17">
    <source>
        <dbReference type="EnsemblMetazoa" id="CLYHEMP009126.1"/>
    </source>
</evidence>
<evidence type="ECO:0000256" key="13">
    <source>
        <dbReference type="PROSITE-ProRule" id="PRU00023"/>
    </source>
</evidence>
<accession>A0A7M5WLB1</accession>
<keyword evidence="7" id="KW-0677">Repeat</keyword>
<dbReference type="GO" id="GO:0098703">
    <property type="term" value="P:calcium ion import across plasma membrane"/>
    <property type="evidence" value="ECO:0007669"/>
    <property type="project" value="TreeGrafter"/>
</dbReference>
<feature type="domain" description="Ion transport" evidence="16">
    <location>
        <begin position="599"/>
        <end position="780"/>
    </location>
</feature>
<feature type="compositionally biased region" description="Low complexity" evidence="14">
    <location>
        <begin position="873"/>
        <end position="884"/>
    </location>
</feature>
<evidence type="ECO:0000313" key="18">
    <source>
        <dbReference type="Proteomes" id="UP000594262"/>
    </source>
</evidence>
<keyword evidence="4" id="KW-0109">Calcium transport</keyword>
<feature type="region of interest" description="Disordered" evidence="14">
    <location>
        <begin position="865"/>
        <end position="888"/>
    </location>
</feature>
<keyword evidence="9 15" id="KW-1133">Transmembrane helix</keyword>
<evidence type="ECO:0000256" key="11">
    <source>
        <dbReference type="ARBA" id="ARBA00023136"/>
    </source>
</evidence>
<dbReference type="Gene3D" id="1.25.40.20">
    <property type="entry name" value="Ankyrin repeat-containing domain"/>
    <property type="match status" value="2"/>
</dbReference>
<evidence type="ECO:0000256" key="9">
    <source>
        <dbReference type="ARBA" id="ARBA00022989"/>
    </source>
</evidence>
<dbReference type="GeneID" id="136814668"/>
<evidence type="ECO:0000256" key="5">
    <source>
        <dbReference type="ARBA" id="ARBA00022673"/>
    </source>
</evidence>
<feature type="transmembrane region" description="Helical" evidence="15">
    <location>
        <begin position="642"/>
        <end position="661"/>
    </location>
</feature>
<keyword evidence="18" id="KW-1185">Reference proteome</keyword>
<evidence type="ECO:0000256" key="14">
    <source>
        <dbReference type="SAM" id="MobiDB-lite"/>
    </source>
</evidence>
<keyword evidence="5" id="KW-0107">Calcium channel</keyword>
<dbReference type="OrthoDB" id="539213at2759"/>
<evidence type="ECO:0000256" key="7">
    <source>
        <dbReference type="ARBA" id="ARBA00022737"/>
    </source>
</evidence>
<feature type="region of interest" description="Disordered" evidence="14">
    <location>
        <begin position="130"/>
        <end position="154"/>
    </location>
</feature>
<dbReference type="InterPro" id="IPR002110">
    <property type="entry name" value="Ankyrin_rpt"/>
</dbReference>
<evidence type="ECO:0000256" key="3">
    <source>
        <dbReference type="ARBA" id="ARBA00022475"/>
    </source>
</evidence>
<feature type="repeat" description="ANK" evidence="13">
    <location>
        <begin position="265"/>
        <end position="297"/>
    </location>
</feature>
<keyword evidence="2" id="KW-0813">Transport</keyword>
<dbReference type="AlphaFoldDB" id="A0A7M5WLB1"/>
<dbReference type="InterPro" id="IPR036770">
    <property type="entry name" value="Ankyrin_rpt-contain_sf"/>
</dbReference>
<organism evidence="17 18">
    <name type="scientific">Clytia hemisphaerica</name>
    <dbReference type="NCBI Taxonomy" id="252671"/>
    <lineage>
        <taxon>Eukaryota</taxon>
        <taxon>Metazoa</taxon>
        <taxon>Cnidaria</taxon>
        <taxon>Hydrozoa</taxon>
        <taxon>Hydroidolina</taxon>
        <taxon>Leptothecata</taxon>
        <taxon>Obeliida</taxon>
        <taxon>Clytiidae</taxon>
        <taxon>Clytia</taxon>
    </lineage>
</organism>
<evidence type="ECO:0000256" key="8">
    <source>
        <dbReference type="ARBA" id="ARBA00022837"/>
    </source>
</evidence>
<dbReference type="RefSeq" id="XP_066927224.1">
    <property type="nucleotide sequence ID" value="XM_067071123.1"/>
</dbReference>
<feature type="repeat" description="ANK" evidence="13">
    <location>
        <begin position="232"/>
        <end position="264"/>
    </location>
</feature>
<keyword evidence="13" id="KW-0040">ANK repeat</keyword>
<feature type="transmembrane region" description="Helical" evidence="15">
    <location>
        <begin position="681"/>
        <end position="700"/>
    </location>
</feature>
<dbReference type="SMART" id="SM00248">
    <property type="entry name" value="ANK"/>
    <property type="match status" value="5"/>
</dbReference>
<dbReference type="InterPro" id="IPR024862">
    <property type="entry name" value="TRPV"/>
</dbReference>
<protein>
    <recommendedName>
        <fullName evidence="16">Ion transport domain-containing protein</fullName>
    </recommendedName>
</protein>
<feature type="region of interest" description="Disordered" evidence="14">
    <location>
        <begin position="1"/>
        <end position="109"/>
    </location>
</feature>
<dbReference type="GO" id="GO:0005886">
    <property type="term" value="C:plasma membrane"/>
    <property type="evidence" value="ECO:0007669"/>
    <property type="project" value="UniProtKB-SubCell"/>
</dbReference>
<keyword evidence="8" id="KW-0106">Calcium</keyword>
<keyword evidence="3" id="KW-1003">Cell membrane</keyword>
<evidence type="ECO:0000259" key="16">
    <source>
        <dbReference type="Pfam" id="PF00520"/>
    </source>
</evidence>
<dbReference type="SUPFAM" id="SSF48403">
    <property type="entry name" value="Ankyrin repeat"/>
    <property type="match status" value="1"/>
</dbReference>
<evidence type="ECO:0000256" key="12">
    <source>
        <dbReference type="ARBA" id="ARBA00023303"/>
    </source>
</evidence>
<feature type="transmembrane region" description="Helical" evidence="15">
    <location>
        <begin position="601"/>
        <end position="622"/>
    </location>
</feature>
<dbReference type="Gene3D" id="1.10.287.70">
    <property type="match status" value="1"/>
</dbReference>
<dbReference type="EnsemblMetazoa" id="CLYHEMT009126.1">
    <property type="protein sequence ID" value="CLYHEMP009126.1"/>
    <property type="gene ID" value="CLYHEMG009126"/>
</dbReference>
<dbReference type="GO" id="GO:0005262">
    <property type="term" value="F:calcium channel activity"/>
    <property type="evidence" value="ECO:0007669"/>
    <property type="project" value="UniProtKB-KW"/>
</dbReference>
<evidence type="ECO:0000256" key="10">
    <source>
        <dbReference type="ARBA" id="ARBA00023065"/>
    </source>
</evidence>
<keyword evidence="10" id="KW-0406">Ion transport</keyword>